<dbReference type="Proteomes" id="UP000622610">
    <property type="component" value="Unassembled WGS sequence"/>
</dbReference>
<dbReference type="RefSeq" id="WP_188367744.1">
    <property type="nucleotide sequence ID" value="NZ_BMDT01000006.1"/>
</dbReference>
<reference evidence="3" key="2">
    <citation type="submission" date="2020-09" db="EMBL/GenBank/DDBJ databases">
        <authorList>
            <person name="Sun Q."/>
            <person name="Sedlacek I."/>
        </authorList>
    </citation>
    <scope>NUCLEOTIDE SEQUENCE</scope>
    <source>
        <strain evidence="3">CCM 8433</strain>
    </source>
</reference>
<organism evidence="3 4">
    <name type="scientific">Enterococcus alcedinis</name>
    <dbReference type="NCBI Taxonomy" id="1274384"/>
    <lineage>
        <taxon>Bacteria</taxon>
        <taxon>Bacillati</taxon>
        <taxon>Bacillota</taxon>
        <taxon>Bacilli</taxon>
        <taxon>Lactobacillales</taxon>
        <taxon>Enterococcaceae</taxon>
        <taxon>Enterococcus</taxon>
    </lineage>
</organism>
<dbReference type="AlphaFoldDB" id="A0A917JHT7"/>
<feature type="transmembrane region" description="Helical" evidence="1">
    <location>
        <begin position="242"/>
        <end position="259"/>
    </location>
</feature>
<evidence type="ECO:0000259" key="2">
    <source>
        <dbReference type="Pfam" id="PF01757"/>
    </source>
</evidence>
<feature type="transmembrane region" description="Helical" evidence="1">
    <location>
        <begin position="279"/>
        <end position="297"/>
    </location>
</feature>
<gene>
    <name evidence="3" type="ORF">GCM10011482_15600</name>
</gene>
<keyword evidence="4" id="KW-1185">Reference proteome</keyword>
<evidence type="ECO:0000313" key="3">
    <source>
        <dbReference type="EMBL" id="GGI65906.1"/>
    </source>
</evidence>
<dbReference type="GO" id="GO:0016747">
    <property type="term" value="F:acyltransferase activity, transferring groups other than amino-acyl groups"/>
    <property type="evidence" value="ECO:0007669"/>
    <property type="project" value="InterPro"/>
</dbReference>
<sequence length="349" mass="41195">MTRKINYSMISLLQFLFAVLVIAFHSARIFPSEEWNYIQKNIISRLAVPFFIIASAFFVRWKTSINKDFEKKYIKKYIKSYLLWSLIYLPYAFMYFRSLGLPKTYLPVGIFAAIFYIGMCYHLWYLPAFLFGSWLVKQCSKQMQLLSVTLFAFLLFLIGSIETYAGYLSGTSIADAYDTYAQVLFTTRNGLFYTPIFICIGYLLYDYRNHRFVTERQGIKLIGSFLILCGEAWFIFKKPGVDKNFLIGLIPMSFFLFNWSMRTEWFKQKDGRRLKQLSVMYFFIHPAFIELLLLTPLDEVLTTYQYAWVSLIIVLLGTHLSAVGLLKIQTKRMFFIEKWQSIAFQKNRL</sequence>
<feature type="transmembrane region" description="Helical" evidence="1">
    <location>
        <begin position="219"/>
        <end position="236"/>
    </location>
</feature>
<evidence type="ECO:0000256" key="1">
    <source>
        <dbReference type="SAM" id="Phobius"/>
    </source>
</evidence>
<dbReference type="EMBL" id="BMDT01000006">
    <property type="protein sequence ID" value="GGI65906.1"/>
    <property type="molecule type" value="Genomic_DNA"/>
</dbReference>
<keyword evidence="1" id="KW-0472">Membrane</keyword>
<feature type="transmembrane region" description="Helical" evidence="1">
    <location>
        <begin position="190"/>
        <end position="207"/>
    </location>
</feature>
<feature type="transmembrane region" description="Helical" evidence="1">
    <location>
        <begin position="148"/>
        <end position="170"/>
    </location>
</feature>
<proteinExistence type="predicted"/>
<dbReference type="InterPro" id="IPR002656">
    <property type="entry name" value="Acyl_transf_3_dom"/>
</dbReference>
<dbReference type="Pfam" id="PF01757">
    <property type="entry name" value="Acyl_transf_3"/>
    <property type="match status" value="1"/>
</dbReference>
<reference evidence="3" key="1">
    <citation type="journal article" date="2014" name="Int. J. Syst. Evol. Microbiol.">
        <title>Complete genome sequence of Corynebacterium casei LMG S-19264T (=DSM 44701T), isolated from a smear-ripened cheese.</title>
        <authorList>
            <consortium name="US DOE Joint Genome Institute (JGI-PGF)"/>
            <person name="Walter F."/>
            <person name="Albersmeier A."/>
            <person name="Kalinowski J."/>
            <person name="Ruckert C."/>
        </authorList>
    </citation>
    <scope>NUCLEOTIDE SEQUENCE</scope>
    <source>
        <strain evidence="3">CCM 8433</strain>
    </source>
</reference>
<evidence type="ECO:0000313" key="4">
    <source>
        <dbReference type="Proteomes" id="UP000622610"/>
    </source>
</evidence>
<name>A0A917JHT7_9ENTE</name>
<feature type="transmembrane region" description="Helical" evidence="1">
    <location>
        <begin position="42"/>
        <end position="61"/>
    </location>
</feature>
<feature type="transmembrane region" description="Helical" evidence="1">
    <location>
        <begin position="303"/>
        <end position="326"/>
    </location>
</feature>
<comment type="caution">
    <text evidence="3">The sequence shown here is derived from an EMBL/GenBank/DDBJ whole genome shotgun (WGS) entry which is preliminary data.</text>
</comment>
<feature type="transmembrane region" description="Helical" evidence="1">
    <location>
        <begin position="81"/>
        <end position="98"/>
    </location>
</feature>
<accession>A0A917JHT7</accession>
<feature type="transmembrane region" description="Helical" evidence="1">
    <location>
        <begin position="110"/>
        <end position="136"/>
    </location>
</feature>
<feature type="domain" description="Acyltransferase 3" evidence="2">
    <location>
        <begin position="11"/>
        <end position="299"/>
    </location>
</feature>
<keyword evidence="1" id="KW-0812">Transmembrane</keyword>
<keyword evidence="1" id="KW-1133">Transmembrane helix</keyword>
<protein>
    <recommendedName>
        <fullName evidence="2">Acyltransferase 3 domain-containing protein</fullName>
    </recommendedName>
</protein>